<organism evidence="2 3">
    <name type="scientific">Podospora appendiculata</name>
    <dbReference type="NCBI Taxonomy" id="314037"/>
    <lineage>
        <taxon>Eukaryota</taxon>
        <taxon>Fungi</taxon>
        <taxon>Dikarya</taxon>
        <taxon>Ascomycota</taxon>
        <taxon>Pezizomycotina</taxon>
        <taxon>Sordariomycetes</taxon>
        <taxon>Sordariomycetidae</taxon>
        <taxon>Sordariales</taxon>
        <taxon>Podosporaceae</taxon>
        <taxon>Podospora</taxon>
    </lineage>
</organism>
<evidence type="ECO:0000313" key="2">
    <source>
        <dbReference type="EMBL" id="KAK3687850.1"/>
    </source>
</evidence>
<keyword evidence="1" id="KW-0472">Membrane</keyword>
<dbReference type="EMBL" id="JAULSO010000002">
    <property type="protein sequence ID" value="KAK3687850.1"/>
    <property type="molecule type" value="Genomic_DNA"/>
</dbReference>
<reference evidence="2" key="1">
    <citation type="journal article" date="2023" name="Mol. Phylogenet. Evol.">
        <title>Genome-scale phylogeny and comparative genomics of the fungal order Sordariales.</title>
        <authorList>
            <person name="Hensen N."/>
            <person name="Bonometti L."/>
            <person name="Westerberg I."/>
            <person name="Brannstrom I.O."/>
            <person name="Guillou S."/>
            <person name="Cros-Aarteil S."/>
            <person name="Calhoun S."/>
            <person name="Haridas S."/>
            <person name="Kuo A."/>
            <person name="Mondo S."/>
            <person name="Pangilinan J."/>
            <person name="Riley R."/>
            <person name="LaButti K."/>
            <person name="Andreopoulos B."/>
            <person name="Lipzen A."/>
            <person name="Chen C."/>
            <person name="Yan M."/>
            <person name="Daum C."/>
            <person name="Ng V."/>
            <person name="Clum A."/>
            <person name="Steindorff A."/>
            <person name="Ohm R.A."/>
            <person name="Martin F."/>
            <person name="Silar P."/>
            <person name="Natvig D.O."/>
            <person name="Lalanne C."/>
            <person name="Gautier V."/>
            <person name="Ament-Velasquez S.L."/>
            <person name="Kruys A."/>
            <person name="Hutchinson M.I."/>
            <person name="Powell A.J."/>
            <person name="Barry K."/>
            <person name="Miller A.N."/>
            <person name="Grigoriev I.V."/>
            <person name="Debuchy R."/>
            <person name="Gladieux P."/>
            <person name="Hiltunen Thoren M."/>
            <person name="Johannesson H."/>
        </authorList>
    </citation>
    <scope>NUCLEOTIDE SEQUENCE</scope>
    <source>
        <strain evidence="2">CBS 314.62</strain>
    </source>
</reference>
<gene>
    <name evidence="2" type="ORF">B0T22DRAFT_140172</name>
</gene>
<proteinExistence type="predicted"/>
<reference evidence="2" key="2">
    <citation type="submission" date="2023-06" db="EMBL/GenBank/DDBJ databases">
        <authorList>
            <consortium name="Lawrence Berkeley National Laboratory"/>
            <person name="Haridas S."/>
            <person name="Hensen N."/>
            <person name="Bonometti L."/>
            <person name="Westerberg I."/>
            <person name="Brannstrom I.O."/>
            <person name="Guillou S."/>
            <person name="Cros-Aarteil S."/>
            <person name="Calhoun S."/>
            <person name="Kuo A."/>
            <person name="Mondo S."/>
            <person name="Pangilinan J."/>
            <person name="Riley R."/>
            <person name="Labutti K."/>
            <person name="Andreopoulos B."/>
            <person name="Lipzen A."/>
            <person name="Chen C."/>
            <person name="Yanf M."/>
            <person name="Daum C."/>
            <person name="Ng V."/>
            <person name="Clum A."/>
            <person name="Steindorff A."/>
            <person name="Ohm R."/>
            <person name="Martin F."/>
            <person name="Silar P."/>
            <person name="Natvig D."/>
            <person name="Lalanne C."/>
            <person name="Gautier V."/>
            <person name="Ament-Velasquez S.L."/>
            <person name="Kruys A."/>
            <person name="Hutchinson M.I."/>
            <person name="Powell A.J."/>
            <person name="Barry K."/>
            <person name="Miller A.N."/>
            <person name="Grigoriev I.V."/>
            <person name="Debuchy R."/>
            <person name="Gladieux P."/>
            <person name="Thoren M.H."/>
            <person name="Johannesson H."/>
        </authorList>
    </citation>
    <scope>NUCLEOTIDE SEQUENCE</scope>
    <source>
        <strain evidence="2">CBS 314.62</strain>
    </source>
</reference>
<name>A0AAE0X8A7_9PEZI</name>
<keyword evidence="3" id="KW-1185">Reference proteome</keyword>
<keyword evidence="1" id="KW-1133">Transmembrane helix</keyword>
<evidence type="ECO:0000256" key="1">
    <source>
        <dbReference type="SAM" id="Phobius"/>
    </source>
</evidence>
<feature type="transmembrane region" description="Helical" evidence="1">
    <location>
        <begin position="20"/>
        <end position="37"/>
    </location>
</feature>
<accession>A0AAE0X8A7</accession>
<sequence length="108" mass="12213">MGMGGNGVWLDRKDTLGFPFFFLFFFCYTTVVARVCFHWSARLDRGGGGGGVDKINIVYLWIMGHGLPGLAGWNDRAWMDRTRGRQSRRAGLHYVYYWGVRVAGLGES</sequence>
<keyword evidence="1" id="KW-0812">Transmembrane</keyword>
<protein>
    <submittedName>
        <fullName evidence="2">Uncharacterized protein</fullName>
    </submittedName>
</protein>
<comment type="caution">
    <text evidence="2">The sequence shown here is derived from an EMBL/GenBank/DDBJ whole genome shotgun (WGS) entry which is preliminary data.</text>
</comment>
<dbReference type="AlphaFoldDB" id="A0AAE0X8A7"/>
<dbReference type="Proteomes" id="UP001270362">
    <property type="component" value="Unassembled WGS sequence"/>
</dbReference>
<evidence type="ECO:0000313" key="3">
    <source>
        <dbReference type="Proteomes" id="UP001270362"/>
    </source>
</evidence>